<keyword evidence="5 13" id="KW-0812">Transmembrane</keyword>
<proteinExistence type="inferred from homology"/>
<feature type="transmembrane region" description="Helical" evidence="13">
    <location>
        <begin position="75"/>
        <end position="94"/>
    </location>
</feature>
<evidence type="ECO:0000256" key="3">
    <source>
        <dbReference type="ARBA" id="ARBA00022448"/>
    </source>
</evidence>
<keyword evidence="10 13" id="KW-0472">Membrane</keyword>
<dbReference type="OrthoDB" id="7626281at2"/>
<evidence type="ECO:0000256" key="10">
    <source>
        <dbReference type="ARBA" id="ARBA00023136"/>
    </source>
</evidence>
<evidence type="ECO:0000256" key="11">
    <source>
        <dbReference type="ARBA" id="ARBA00023303"/>
    </source>
</evidence>
<dbReference type="InterPro" id="IPR010617">
    <property type="entry name" value="TMEM175-like"/>
</dbReference>
<dbReference type="GO" id="GO:0015252">
    <property type="term" value="F:proton channel activity"/>
    <property type="evidence" value="ECO:0007669"/>
    <property type="project" value="InterPro"/>
</dbReference>
<comment type="caution">
    <text evidence="14">The sequence shown here is derived from an EMBL/GenBank/DDBJ whole genome shotgun (WGS) entry which is preliminary data.</text>
</comment>
<evidence type="ECO:0000256" key="6">
    <source>
        <dbReference type="ARBA" id="ARBA00022826"/>
    </source>
</evidence>
<feature type="transmembrane region" description="Helical" evidence="13">
    <location>
        <begin position="43"/>
        <end position="63"/>
    </location>
</feature>
<evidence type="ECO:0000256" key="2">
    <source>
        <dbReference type="ARBA" id="ARBA00006920"/>
    </source>
</evidence>
<keyword evidence="11" id="KW-0407">Ion channel</keyword>
<evidence type="ECO:0000313" key="15">
    <source>
        <dbReference type="Proteomes" id="UP000177273"/>
    </source>
</evidence>
<feature type="transmembrane region" description="Helical" evidence="13">
    <location>
        <begin position="106"/>
        <end position="127"/>
    </location>
</feature>
<evidence type="ECO:0000313" key="14">
    <source>
        <dbReference type="EMBL" id="OFI46388.1"/>
    </source>
</evidence>
<dbReference type="AlphaFoldDB" id="A0A9Q5JGB3"/>
<comment type="similarity">
    <text evidence="2">Belongs to the TMEM175 family.</text>
</comment>
<dbReference type="GO" id="GO:0016020">
    <property type="term" value="C:membrane"/>
    <property type="evidence" value="ECO:0007669"/>
    <property type="project" value="UniProtKB-SubCell"/>
</dbReference>
<comment type="subcellular location">
    <subcellularLocation>
        <location evidence="1">Membrane</location>
        <topology evidence="1">Multi-pass membrane protein</topology>
    </subcellularLocation>
</comment>
<protein>
    <recommendedName>
        <fullName evidence="16">DUF1211 domain-containing protein</fullName>
    </recommendedName>
</protein>
<evidence type="ECO:0000256" key="4">
    <source>
        <dbReference type="ARBA" id="ARBA00022538"/>
    </source>
</evidence>
<keyword evidence="3" id="KW-0813">Transport</keyword>
<name>A0A9Q5JGB3_9LACT</name>
<evidence type="ECO:0008006" key="16">
    <source>
        <dbReference type="Google" id="ProtNLM"/>
    </source>
</evidence>
<evidence type="ECO:0000256" key="1">
    <source>
        <dbReference type="ARBA" id="ARBA00004141"/>
    </source>
</evidence>
<evidence type="ECO:0000256" key="5">
    <source>
        <dbReference type="ARBA" id="ARBA00022692"/>
    </source>
</evidence>
<gene>
    <name evidence="14" type="ORF">BG262_05065</name>
</gene>
<keyword evidence="4" id="KW-0633">Potassium transport</keyword>
<evidence type="ECO:0000256" key="7">
    <source>
        <dbReference type="ARBA" id="ARBA00022958"/>
    </source>
</evidence>
<evidence type="ECO:0000256" key="13">
    <source>
        <dbReference type="SAM" id="Phobius"/>
    </source>
</evidence>
<dbReference type="EMBL" id="MKIQ01000028">
    <property type="protein sequence ID" value="OFI46388.1"/>
    <property type="molecule type" value="Genomic_DNA"/>
</dbReference>
<dbReference type="GO" id="GO:0005267">
    <property type="term" value="F:potassium channel activity"/>
    <property type="evidence" value="ECO:0007669"/>
    <property type="project" value="UniProtKB-KW"/>
</dbReference>
<keyword evidence="6" id="KW-0631">Potassium channel</keyword>
<reference evidence="15" key="1">
    <citation type="submission" date="2016-09" db="EMBL/GenBank/DDBJ databases">
        <title>Draft genome sequence of a novel species of the family Streptococcaceae isolated from flowers.</title>
        <authorList>
            <person name="Chuah L.-O."/>
            <person name="Yap K.-P."/>
            <person name="Thong K.L."/>
            <person name="Liong M.T."/>
            <person name="Ahmad R."/>
            <person name="Rusul G."/>
        </authorList>
    </citation>
    <scope>NUCLEOTIDE SEQUENCE [LARGE SCALE GENOMIC DNA]</scope>
    <source>
        <strain evidence="15">HibF3</strain>
    </source>
</reference>
<evidence type="ECO:0000256" key="9">
    <source>
        <dbReference type="ARBA" id="ARBA00023065"/>
    </source>
</evidence>
<feature type="transmembrane region" description="Helical" evidence="13">
    <location>
        <begin position="147"/>
        <end position="169"/>
    </location>
</feature>
<dbReference type="Proteomes" id="UP000177273">
    <property type="component" value="Unassembled WGS sequence"/>
</dbReference>
<comment type="catalytic activity">
    <reaction evidence="12">
        <text>K(+)(in) = K(+)(out)</text>
        <dbReference type="Rhea" id="RHEA:29463"/>
        <dbReference type="ChEBI" id="CHEBI:29103"/>
    </reaction>
</comment>
<sequence length="199" mass="22941">MNKGRVEAFTDAVVAIIMTIMVLEFKTPEEPTLEALFSEAPYLFAYIVSFVFICVAWYNHHYMFALADRISKRTFWINNFWMFTMSLLPMAAAWAGNSIDDRVPEYFYIVIFFLWSLAYLFLTKSIAKDLDVTSPEKAAKIRSMPPYKFMTSILFPIAIIVATVAVYFFPPSGLLLTFLELIYMAFNTTPDSDRIEGME</sequence>
<keyword evidence="9" id="KW-0406">Ion transport</keyword>
<keyword evidence="7" id="KW-0630">Potassium</keyword>
<accession>A0A9Q5JGB3</accession>
<dbReference type="Pfam" id="PF06736">
    <property type="entry name" value="TMEM175"/>
    <property type="match status" value="1"/>
</dbReference>
<keyword evidence="15" id="KW-1185">Reference proteome</keyword>
<evidence type="ECO:0000256" key="8">
    <source>
        <dbReference type="ARBA" id="ARBA00022989"/>
    </source>
</evidence>
<feature type="transmembrane region" description="Helical" evidence="13">
    <location>
        <begin position="7"/>
        <end position="23"/>
    </location>
</feature>
<dbReference type="RefSeq" id="WP_070788325.1">
    <property type="nucleotide sequence ID" value="NZ_MKIQ01000028.1"/>
</dbReference>
<organism evidence="14 15">
    <name type="scientific">Floricoccus penangensis</name>
    <dbReference type="NCBI Taxonomy" id="1859475"/>
    <lineage>
        <taxon>Bacteria</taxon>
        <taxon>Bacillati</taxon>
        <taxon>Bacillota</taxon>
        <taxon>Bacilli</taxon>
        <taxon>Lactobacillales</taxon>
        <taxon>Streptococcaceae</taxon>
        <taxon>Floricoccus</taxon>
    </lineage>
</organism>
<evidence type="ECO:0000256" key="12">
    <source>
        <dbReference type="ARBA" id="ARBA00034430"/>
    </source>
</evidence>
<keyword evidence="8 13" id="KW-1133">Transmembrane helix</keyword>